<name>A0AAU6VYD1_9VIRU</name>
<proteinExistence type="predicted"/>
<sequence length="199" mass="22359">MSDDNKPNRIMVNQHVSSEYNLRLARPITDVDDFEDEFQLFAGAVERDVIYIDIVTPGGSVDTAHMLCRAIARTAAHTVAYIGPTCASSGTAIALACDEWEIDDMSSFMVHTGSYGTYGMAPHVKACVDHHDKMIERFVRLTYTGFLTEDEILRVLDAKEVYFEGEELAQRLLAYSKYRESLREAYAHDEGVDTDPFSD</sequence>
<dbReference type="InterPro" id="IPR029045">
    <property type="entry name" value="ClpP/crotonase-like_dom_sf"/>
</dbReference>
<evidence type="ECO:0000313" key="1">
    <source>
        <dbReference type="EMBL" id="XAI69476.1"/>
    </source>
</evidence>
<gene>
    <name evidence="1" type="ORF">Pyxpy01_00178</name>
</gene>
<protein>
    <submittedName>
        <fullName evidence="1">Clp protease</fullName>
    </submittedName>
</protein>
<reference evidence="1" key="1">
    <citation type="journal article" date="2024" name="J. Gen. Virol.">
        <title>Novel phages of Pseudomonas syringae unveil numerous potential auxiliary metabolic genes.</title>
        <authorList>
            <person name="Feltin C."/>
            <person name="Garneau J.R."/>
            <person name="Morris C.E."/>
            <person name="Berard A."/>
            <person name="Torres-Barcelo C."/>
        </authorList>
    </citation>
    <scope>NUCLEOTIDE SEQUENCE</scope>
</reference>
<dbReference type="SUPFAM" id="SSF52096">
    <property type="entry name" value="ClpP/crotonase"/>
    <property type="match status" value="1"/>
</dbReference>
<accession>A0AAU6VYD1</accession>
<organism evidence="1">
    <name type="scientific">Pseudomonas phage Pyxpy01</name>
    <dbReference type="NCBI Taxonomy" id="3138546"/>
    <lineage>
        <taxon>Viruses</taxon>
    </lineage>
</organism>
<dbReference type="GO" id="GO:0008233">
    <property type="term" value="F:peptidase activity"/>
    <property type="evidence" value="ECO:0007669"/>
    <property type="project" value="UniProtKB-KW"/>
</dbReference>
<keyword evidence="1" id="KW-0645">Protease</keyword>
<dbReference type="GO" id="GO:0006508">
    <property type="term" value="P:proteolysis"/>
    <property type="evidence" value="ECO:0007669"/>
    <property type="project" value="UniProtKB-KW"/>
</dbReference>
<keyword evidence="1" id="KW-0378">Hydrolase</keyword>
<dbReference type="EMBL" id="PP179310">
    <property type="protein sequence ID" value="XAI69476.1"/>
    <property type="molecule type" value="Genomic_DNA"/>
</dbReference>
<dbReference type="Gene3D" id="3.90.226.10">
    <property type="entry name" value="2-enoyl-CoA Hydratase, Chain A, domain 1"/>
    <property type="match status" value="1"/>
</dbReference>